<evidence type="ECO:0000313" key="4">
    <source>
        <dbReference type="Proteomes" id="UP000321129"/>
    </source>
</evidence>
<dbReference type="FunFam" id="2.30.180.10:FF:000032">
    <property type="entry name" value="Fasciclin domain-containing protein, putative"/>
    <property type="match status" value="1"/>
</dbReference>
<gene>
    <name evidence="3" type="ORF">FSZ31_06830</name>
</gene>
<dbReference type="PROSITE" id="PS50213">
    <property type="entry name" value="FAS1"/>
    <property type="match status" value="1"/>
</dbReference>
<dbReference type="OrthoDB" id="9800666at2"/>
<comment type="caution">
    <text evidence="3">The sequence shown here is derived from an EMBL/GenBank/DDBJ whole genome shotgun (WGS) entry which is preliminary data.</text>
</comment>
<dbReference type="InterPro" id="IPR036378">
    <property type="entry name" value="FAS1_dom_sf"/>
</dbReference>
<evidence type="ECO:0000259" key="2">
    <source>
        <dbReference type="PROSITE" id="PS50213"/>
    </source>
</evidence>
<dbReference type="AlphaFoldDB" id="A0A5C6U748"/>
<dbReference type="RefSeq" id="WP_147122645.1">
    <property type="nucleotide sequence ID" value="NZ_VOPY01000002.1"/>
</dbReference>
<dbReference type="Gene3D" id="2.30.180.10">
    <property type="entry name" value="FAS1 domain"/>
    <property type="match status" value="1"/>
</dbReference>
<feature type="chain" id="PRO_5023092340" evidence="1">
    <location>
        <begin position="23"/>
        <end position="210"/>
    </location>
</feature>
<sequence length="210" mass="21425">MNKLTMITTISTVALMASGCMTTTDMNAEADTSVASASTSATAKTSAKPAVAMSKVGGAEMYGNRNIIENAVNSPIHTKLVAAVKAAGLVDALSAPGPFTVFAPTDEAFGLIPAETVNALMMPEAQAQLANLLKYHVVAGRITSADIKAKAKANAGTATYATLQGGTLSFVPQANGTILIEGNRGKAYITQADVIQSNGVIQVINGLLLP</sequence>
<dbReference type="PROSITE" id="PS51257">
    <property type="entry name" value="PROKAR_LIPOPROTEIN"/>
    <property type="match status" value="1"/>
</dbReference>
<dbReference type="EMBL" id="VOPY01000002">
    <property type="protein sequence ID" value="TXC68692.1"/>
    <property type="molecule type" value="Genomic_DNA"/>
</dbReference>
<dbReference type="InterPro" id="IPR000782">
    <property type="entry name" value="FAS1_domain"/>
</dbReference>
<feature type="domain" description="FAS1" evidence="2">
    <location>
        <begin position="64"/>
        <end position="208"/>
    </location>
</feature>
<dbReference type="GO" id="GO:0005615">
    <property type="term" value="C:extracellular space"/>
    <property type="evidence" value="ECO:0007669"/>
    <property type="project" value="TreeGrafter"/>
</dbReference>
<dbReference type="Pfam" id="PF02469">
    <property type="entry name" value="Fasciclin"/>
    <property type="match status" value="1"/>
</dbReference>
<protein>
    <submittedName>
        <fullName evidence="3">Fasciclin domain-containing protein</fullName>
    </submittedName>
</protein>
<reference evidence="3 4" key="1">
    <citation type="submission" date="2019-08" db="EMBL/GenBank/DDBJ databases">
        <title>Sphingorhabdus soil sp. nov., isolated from arctic soil.</title>
        <authorList>
            <person name="Liu Y."/>
        </authorList>
    </citation>
    <scope>NUCLEOTIDE SEQUENCE [LARGE SCALE GENOMIC DNA]</scope>
    <source>
        <strain evidence="3 4">D-2Q-5-6</strain>
    </source>
</reference>
<evidence type="ECO:0000313" key="3">
    <source>
        <dbReference type="EMBL" id="TXC68692.1"/>
    </source>
</evidence>
<feature type="signal peptide" evidence="1">
    <location>
        <begin position="1"/>
        <end position="22"/>
    </location>
</feature>
<dbReference type="PANTHER" id="PTHR10900:SF77">
    <property type="entry name" value="FI19380P1"/>
    <property type="match status" value="1"/>
</dbReference>
<accession>A0A5C6U748</accession>
<dbReference type="SUPFAM" id="SSF82153">
    <property type="entry name" value="FAS1 domain"/>
    <property type="match status" value="1"/>
</dbReference>
<organism evidence="3 4">
    <name type="scientific">Flavisphingopyxis soli</name>
    <dbReference type="NCBI Taxonomy" id="2601267"/>
    <lineage>
        <taxon>Bacteria</taxon>
        <taxon>Pseudomonadati</taxon>
        <taxon>Pseudomonadota</taxon>
        <taxon>Alphaproteobacteria</taxon>
        <taxon>Sphingomonadales</taxon>
        <taxon>Sphingopyxidaceae</taxon>
        <taxon>Flavisphingopyxis</taxon>
    </lineage>
</organism>
<evidence type="ECO:0000256" key="1">
    <source>
        <dbReference type="SAM" id="SignalP"/>
    </source>
</evidence>
<dbReference type="PANTHER" id="PTHR10900">
    <property type="entry name" value="PERIOSTIN-RELATED"/>
    <property type="match status" value="1"/>
</dbReference>
<dbReference type="InterPro" id="IPR050904">
    <property type="entry name" value="Adhesion/Biosynth-related"/>
</dbReference>
<dbReference type="SMART" id="SM00554">
    <property type="entry name" value="FAS1"/>
    <property type="match status" value="1"/>
</dbReference>
<keyword evidence="4" id="KW-1185">Reference proteome</keyword>
<keyword evidence="1" id="KW-0732">Signal</keyword>
<dbReference type="Proteomes" id="UP000321129">
    <property type="component" value="Unassembled WGS sequence"/>
</dbReference>
<proteinExistence type="predicted"/>
<name>A0A5C6U748_9SPHN</name>